<feature type="region of interest" description="Disordered" evidence="8">
    <location>
        <begin position="217"/>
        <end position="262"/>
    </location>
</feature>
<feature type="domain" description="Interferon-related developmental regulator N-terminal" evidence="11">
    <location>
        <begin position="270"/>
        <end position="509"/>
    </location>
</feature>
<accession>A0A2P6V2B3</accession>
<feature type="chain" id="PRO_5015118177" evidence="10">
    <location>
        <begin position="22"/>
        <end position="714"/>
    </location>
</feature>
<keyword evidence="13" id="KW-1185">Reference proteome</keyword>
<dbReference type="Gene3D" id="1.25.10.10">
    <property type="entry name" value="Leucine-rich Repeat Variant"/>
    <property type="match status" value="1"/>
</dbReference>
<evidence type="ECO:0000313" key="12">
    <source>
        <dbReference type="EMBL" id="PSC68232.1"/>
    </source>
</evidence>
<feature type="compositionally biased region" description="Acidic residues" evidence="8">
    <location>
        <begin position="555"/>
        <end position="565"/>
    </location>
</feature>
<dbReference type="AlphaFoldDB" id="A0A2P6V2B3"/>
<evidence type="ECO:0000256" key="5">
    <source>
        <dbReference type="ARBA" id="ARBA00022824"/>
    </source>
</evidence>
<evidence type="ECO:0000256" key="4">
    <source>
        <dbReference type="ARBA" id="ARBA00022729"/>
    </source>
</evidence>
<dbReference type="InterPro" id="IPR016024">
    <property type="entry name" value="ARM-type_fold"/>
</dbReference>
<sequence>MRAMGPLLAACLLAVAGIAAAQDVQVQSWWPENPTKSFFPGKQASLVLGVKNTGTAALNVTYAAANLASPYNASMTMFNFTGVYLGDVPLGPNDETTAEYGIMFPRQLPPREFVLKVTLYTTGPAGIASHLFFNETINVIEEPTWFDTQLLGLYIIGLALLAGAVYTAVEFARGKGWVKRSKPTARPTAASSNKEEWLRGTAADPKLRKKHWELSAMGRRKSSGASGSERGDADSLNGSLDYPGGSRASGGGRRGGRGADPDFDEELLEVDQFDVAVEQLYEKRATTREAALSTIVSLLAQYGYDDCAFRQDTLTSLFLSSTRRGKEVEAALAAKALGLHVTTLGASTASEGIYQEAEPVLEPLILSGKGGTARVAAIDALTMLCFVGAEGAADTLHTMATLWRVVMAGWKKAASAAAVVAALRSWAFLLSTVPTHRLDSHFVESYLGQLAQLLNGGDVEVRCAAGEAIALLWTMADLSSLPESPRPSTQRSRNGSALCDTLAAMAVGSPPKAAAPGANRGGEAAAAEEGGGGEPAAAQQQQQQRPTAAARQPDEGGEDDEDDEGVDSLEAIVERMRDLAKNRGDASRLNKGDRAASRSTFRDLLAIIEGEHVPETKIKLRHGDVLMVTGLLDNIRLNYLRAFLAEAFQAHMQANELLHEVFRFSPADEPEERLTPLEKRLFRSKSSSDMRDRSALRQKERATMASYKHGSLAD</sequence>
<evidence type="ECO:0000259" key="11">
    <source>
        <dbReference type="Pfam" id="PF05004"/>
    </source>
</evidence>
<feature type="compositionally biased region" description="Basic and acidic residues" evidence="8">
    <location>
        <begin position="676"/>
        <end position="702"/>
    </location>
</feature>
<dbReference type="PANTHER" id="PTHR12354:SF1">
    <property type="entry name" value="INTERFERON-RELATED DEVELOPMENTAL REGULATOR 1"/>
    <property type="match status" value="1"/>
</dbReference>
<comment type="similarity">
    <text evidence="2">Belongs to the IFRD family.</text>
</comment>
<feature type="region of interest" description="Disordered" evidence="8">
    <location>
        <begin position="510"/>
        <end position="565"/>
    </location>
</feature>
<feature type="compositionally biased region" description="Low complexity" evidence="8">
    <location>
        <begin position="514"/>
        <end position="528"/>
    </location>
</feature>
<dbReference type="SUPFAM" id="SSF48371">
    <property type="entry name" value="ARM repeat"/>
    <property type="match status" value="1"/>
</dbReference>
<keyword evidence="6 9" id="KW-1133">Transmembrane helix</keyword>
<feature type="transmembrane region" description="Helical" evidence="9">
    <location>
        <begin position="151"/>
        <end position="172"/>
    </location>
</feature>
<protein>
    <submittedName>
        <fullName evidence="12">Interferon-related developmental regulator 1</fullName>
    </submittedName>
</protein>
<dbReference type="Pfam" id="PF05004">
    <property type="entry name" value="IFRD"/>
    <property type="match status" value="1"/>
</dbReference>
<name>A0A2P6V2B3_9CHLO</name>
<dbReference type="InterPro" id="IPR007701">
    <property type="entry name" value="Interferon-rel_develop_reg_N"/>
</dbReference>
<dbReference type="InterPro" id="IPR011989">
    <property type="entry name" value="ARM-like"/>
</dbReference>
<dbReference type="InterPro" id="IPR039777">
    <property type="entry name" value="IFRD"/>
</dbReference>
<evidence type="ECO:0000313" key="13">
    <source>
        <dbReference type="Proteomes" id="UP000239649"/>
    </source>
</evidence>
<feature type="signal peptide" evidence="10">
    <location>
        <begin position="1"/>
        <end position="21"/>
    </location>
</feature>
<reference evidence="12 13" key="1">
    <citation type="journal article" date="2018" name="Plant J.">
        <title>Genome sequences of Chlorella sorokiniana UTEX 1602 and Micractinium conductrix SAG 241.80: implications to maltose excretion by a green alga.</title>
        <authorList>
            <person name="Arriola M.B."/>
            <person name="Velmurugan N."/>
            <person name="Zhang Y."/>
            <person name="Plunkett M.H."/>
            <person name="Hondzo H."/>
            <person name="Barney B.M."/>
        </authorList>
    </citation>
    <scope>NUCLEOTIDE SEQUENCE [LARGE SCALE GENOMIC DNA]</scope>
    <source>
        <strain evidence="12 13">SAG 241.80</strain>
    </source>
</reference>
<comment type="caution">
    <text evidence="12">The sequence shown here is derived from an EMBL/GenBank/DDBJ whole genome shotgun (WGS) entry which is preliminary data.</text>
</comment>
<comment type="subcellular location">
    <subcellularLocation>
        <location evidence="1">Endoplasmic reticulum membrane</location>
        <topology evidence="1">Single-pass type I membrane protein</topology>
    </subcellularLocation>
</comment>
<keyword evidence="3 9" id="KW-0812">Transmembrane</keyword>
<evidence type="ECO:0000256" key="3">
    <source>
        <dbReference type="ARBA" id="ARBA00022692"/>
    </source>
</evidence>
<feature type="region of interest" description="Disordered" evidence="8">
    <location>
        <begin position="180"/>
        <end position="200"/>
    </location>
</feature>
<dbReference type="InterPro" id="IPR005595">
    <property type="entry name" value="TRAP_alpha"/>
</dbReference>
<dbReference type="GO" id="GO:0005789">
    <property type="term" value="C:endoplasmic reticulum membrane"/>
    <property type="evidence" value="ECO:0007669"/>
    <property type="project" value="UniProtKB-SubCell"/>
</dbReference>
<dbReference type="PANTHER" id="PTHR12354">
    <property type="entry name" value="INTERFERON-RELATED DEVELOPMENTAL REGULATOR"/>
    <property type="match status" value="1"/>
</dbReference>
<keyword evidence="7 9" id="KW-0472">Membrane</keyword>
<gene>
    <name evidence="12" type="ORF">C2E20_8154</name>
</gene>
<evidence type="ECO:0000256" key="1">
    <source>
        <dbReference type="ARBA" id="ARBA00004115"/>
    </source>
</evidence>
<evidence type="ECO:0000256" key="10">
    <source>
        <dbReference type="SAM" id="SignalP"/>
    </source>
</evidence>
<keyword evidence="5" id="KW-0256">Endoplasmic reticulum</keyword>
<evidence type="ECO:0000256" key="8">
    <source>
        <dbReference type="SAM" id="MobiDB-lite"/>
    </source>
</evidence>
<proteinExistence type="inferred from homology"/>
<evidence type="ECO:0000256" key="6">
    <source>
        <dbReference type="ARBA" id="ARBA00022989"/>
    </source>
</evidence>
<evidence type="ECO:0000256" key="7">
    <source>
        <dbReference type="ARBA" id="ARBA00023136"/>
    </source>
</evidence>
<dbReference type="Pfam" id="PF03896">
    <property type="entry name" value="TRAP_alpha"/>
    <property type="match status" value="1"/>
</dbReference>
<dbReference type="Proteomes" id="UP000239649">
    <property type="component" value="Unassembled WGS sequence"/>
</dbReference>
<keyword evidence="4 10" id="KW-0732">Signal</keyword>
<dbReference type="OrthoDB" id="686784at2759"/>
<organism evidence="12 13">
    <name type="scientific">Micractinium conductrix</name>
    <dbReference type="NCBI Taxonomy" id="554055"/>
    <lineage>
        <taxon>Eukaryota</taxon>
        <taxon>Viridiplantae</taxon>
        <taxon>Chlorophyta</taxon>
        <taxon>core chlorophytes</taxon>
        <taxon>Trebouxiophyceae</taxon>
        <taxon>Chlorellales</taxon>
        <taxon>Chlorellaceae</taxon>
        <taxon>Chlorella clade</taxon>
        <taxon>Micractinium</taxon>
    </lineage>
</organism>
<evidence type="ECO:0000256" key="2">
    <source>
        <dbReference type="ARBA" id="ARBA00008828"/>
    </source>
</evidence>
<dbReference type="STRING" id="554055.A0A2P6V2B3"/>
<evidence type="ECO:0000256" key="9">
    <source>
        <dbReference type="SAM" id="Phobius"/>
    </source>
</evidence>
<feature type="compositionally biased region" description="Low complexity" evidence="8">
    <location>
        <begin position="535"/>
        <end position="551"/>
    </location>
</feature>
<feature type="region of interest" description="Disordered" evidence="8">
    <location>
        <begin position="676"/>
        <end position="714"/>
    </location>
</feature>
<dbReference type="EMBL" id="LHPF02000040">
    <property type="protein sequence ID" value="PSC68232.1"/>
    <property type="molecule type" value="Genomic_DNA"/>
</dbReference>